<name>A0A1H3MU40_9BURK</name>
<protein>
    <submittedName>
        <fullName evidence="1">Uncharacterized protein</fullName>
    </submittedName>
</protein>
<dbReference type="AlphaFoldDB" id="A0A1H3MU40"/>
<gene>
    <name evidence="1" type="ORF">SAMN05421547_10837</name>
</gene>
<dbReference type="Proteomes" id="UP000183417">
    <property type="component" value="Unassembled WGS sequence"/>
</dbReference>
<organism evidence="1 2">
    <name type="scientific">Delftia lacustris</name>
    <dbReference type="NCBI Taxonomy" id="558537"/>
    <lineage>
        <taxon>Bacteria</taxon>
        <taxon>Pseudomonadati</taxon>
        <taxon>Pseudomonadota</taxon>
        <taxon>Betaproteobacteria</taxon>
        <taxon>Burkholderiales</taxon>
        <taxon>Comamonadaceae</taxon>
        <taxon>Delftia</taxon>
    </lineage>
</organism>
<evidence type="ECO:0000313" key="2">
    <source>
        <dbReference type="Proteomes" id="UP000183417"/>
    </source>
</evidence>
<accession>A0A1H3MU40</accession>
<evidence type="ECO:0000313" key="1">
    <source>
        <dbReference type="EMBL" id="SDY79958.1"/>
    </source>
</evidence>
<proteinExistence type="predicted"/>
<dbReference type="EMBL" id="FNPE01000008">
    <property type="protein sequence ID" value="SDY79958.1"/>
    <property type="molecule type" value="Genomic_DNA"/>
</dbReference>
<sequence length="131" mass="14110">MEQGALIIHELTGDWPVYPGHPLVLATAIMRVFPSFAEANSPSGHGWCTALGDSRIPGAGDHVGAAMRTLELGSRGYYADAMVAHAKKYWEDGRAGGHIKEVDAGRVQAEKVEPHFRAVAAEWFKTVDAVV</sequence>
<reference evidence="1 2" key="1">
    <citation type="submission" date="2016-10" db="EMBL/GenBank/DDBJ databases">
        <authorList>
            <person name="de Groot N.N."/>
        </authorList>
    </citation>
    <scope>NUCLEOTIDE SEQUENCE [LARGE SCALE GENOMIC DNA]</scope>
    <source>
        <strain evidence="1 2">LMG 24775</strain>
    </source>
</reference>